<dbReference type="VEuPathDB" id="TriTrypDB:Tc_MARK_9641"/>
<dbReference type="GO" id="GO:0008270">
    <property type="term" value="F:zinc ion binding"/>
    <property type="evidence" value="ECO:0007669"/>
    <property type="project" value="UniProtKB-KW"/>
</dbReference>
<gene>
    <name evidence="4" type="ORF">C3747_470g5</name>
</gene>
<keyword evidence="1" id="KW-0863">Zinc-finger</keyword>
<evidence type="ECO:0000259" key="3">
    <source>
        <dbReference type="PROSITE" id="PS50158"/>
    </source>
</evidence>
<keyword evidence="1" id="KW-0862">Zinc</keyword>
<dbReference type="InterPro" id="IPR001878">
    <property type="entry name" value="Znf_CCHC"/>
</dbReference>
<evidence type="ECO:0000256" key="2">
    <source>
        <dbReference type="SAM" id="MobiDB-lite"/>
    </source>
</evidence>
<dbReference type="VEuPathDB" id="TriTrypDB:TcYC6_0077160"/>
<dbReference type="VEuPathDB" id="TriTrypDB:C3747_470g5"/>
<evidence type="ECO:0000313" key="4">
    <source>
        <dbReference type="EMBL" id="PWU87593.1"/>
    </source>
</evidence>
<dbReference type="Gene3D" id="4.10.60.10">
    <property type="entry name" value="Zinc finger, CCHC-type"/>
    <property type="match status" value="1"/>
</dbReference>
<dbReference type="VEuPathDB" id="TriTrypDB:TCSYLVIO_000398"/>
<dbReference type="VEuPathDB" id="TriTrypDB:TcCL_NonESM04499"/>
<dbReference type="VEuPathDB" id="TriTrypDB:BCY84_02880"/>
<dbReference type="PROSITE" id="PS50158">
    <property type="entry name" value="ZF_CCHC"/>
    <property type="match status" value="1"/>
</dbReference>
<dbReference type="OMA" id="VEAHRCS"/>
<dbReference type="GO" id="GO:0003676">
    <property type="term" value="F:nucleic acid binding"/>
    <property type="evidence" value="ECO:0007669"/>
    <property type="project" value="InterPro"/>
</dbReference>
<proteinExistence type="predicted"/>
<name>A0A2V2UZE4_TRYCR</name>
<feature type="domain" description="CCHC-type" evidence="3">
    <location>
        <begin position="798"/>
        <end position="812"/>
    </location>
</feature>
<feature type="region of interest" description="Disordered" evidence="2">
    <location>
        <begin position="353"/>
        <end position="373"/>
    </location>
</feature>
<dbReference type="SMART" id="SM00343">
    <property type="entry name" value="ZnF_C2HC"/>
    <property type="match status" value="2"/>
</dbReference>
<dbReference type="VEuPathDB" id="TriTrypDB:TcG_07582"/>
<dbReference type="Proteomes" id="UP000246078">
    <property type="component" value="Unassembled WGS sequence"/>
</dbReference>
<comment type="caution">
    <text evidence="4">The sequence shown here is derived from an EMBL/GenBank/DDBJ whole genome shotgun (WGS) entry which is preliminary data.</text>
</comment>
<dbReference type="VEuPathDB" id="TriTrypDB:TcBrA4_0101220"/>
<evidence type="ECO:0000256" key="1">
    <source>
        <dbReference type="PROSITE-ProRule" id="PRU00047"/>
    </source>
</evidence>
<organism evidence="4 5">
    <name type="scientific">Trypanosoma cruzi</name>
    <dbReference type="NCBI Taxonomy" id="5693"/>
    <lineage>
        <taxon>Eukaryota</taxon>
        <taxon>Discoba</taxon>
        <taxon>Euglenozoa</taxon>
        <taxon>Kinetoplastea</taxon>
        <taxon>Metakinetoplastina</taxon>
        <taxon>Trypanosomatida</taxon>
        <taxon>Trypanosomatidae</taxon>
        <taxon>Trypanosoma</taxon>
        <taxon>Schizotrypanum</taxon>
    </lineage>
</organism>
<reference evidence="4 5" key="1">
    <citation type="journal article" date="2018" name="Microb. Genom.">
        <title>Expanding an expanded genome: long-read sequencing of Trypanosoma cruzi.</title>
        <authorList>
            <person name="Berna L."/>
            <person name="Rodriguez M."/>
            <person name="Chiribao M.L."/>
            <person name="Parodi-Talice A."/>
            <person name="Pita S."/>
            <person name="Rijo G."/>
            <person name="Alvarez-Valin F."/>
            <person name="Robello C."/>
        </authorList>
    </citation>
    <scope>NUCLEOTIDE SEQUENCE [LARGE SCALE GENOMIC DNA]</scope>
    <source>
        <strain evidence="4 5">TCC</strain>
    </source>
</reference>
<dbReference type="SUPFAM" id="SSF57756">
    <property type="entry name" value="Retrovirus zinc finger-like domains"/>
    <property type="match status" value="1"/>
</dbReference>
<keyword evidence="1" id="KW-0479">Metal-binding</keyword>
<dbReference type="OrthoDB" id="273500at2759"/>
<accession>A0A2V2UZE4</accession>
<dbReference type="AlphaFoldDB" id="A0A2V2UZE4"/>
<dbReference type="VEuPathDB" id="TriTrypDB:TcCLB.511109.60"/>
<dbReference type="VEuPathDB" id="TriTrypDB:TcCLB.504157.80"/>
<evidence type="ECO:0000313" key="5">
    <source>
        <dbReference type="Proteomes" id="UP000246078"/>
    </source>
</evidence>
<protein>
    <recommendedName>
        <fullName evidence="3">CCHC-type domain-containing protein</fullName>
    </recommendedName>
</protein>
<dbReference type="VEuPathDB" id="TriTrypDB:ECC02_007000"/>
<dbReference type="VEuPathDB" id="TriTrypDB:C4B63_9g309"/>
<dbReference type="VEuPathDB" id="TriTrypDB:TCDM_07170"/>
<sequence>MSHRVARPLRLLQSSWSLGVEREDGHTVPTIAVYKPSGLPYFAASQVAACSSGRHLFSASPRDVPAVEPADVSDSLLGRMTDLLPPGSGIPRVALPLIHPALSRYATASQLNALTAQRKGTSLIACSPHEFMFLRNCHRLHLVRSVYRVLCRLPPCVSVRVRRALRERNAAGRTTESAFKNPYVQEFLQRSSSISGVAGSIPIVIEVDGSLPPCAYPYPLLQGGFISVKERCLLPHGTVSGYLSGYQLPPGVQTILKKQQRLKELFLPSTVMNSFSSSSSSSSSRLAMDAVAEDNNAGGCTICRGKMTGQEDVTHPWIGPECRMRVALDVRVTPDRKAVSEINVDCSDVDRALTPHPDGNEGAPLDQPQWGRRGSRRLVGKPFRFDFRLVTLNDACELALYEVSTNNASDEEIKAAFAAANFTVMNDFLNDIALAEAMQTVSQEIHTVSRAKIADLPMAAQHMLREGSPLELVAEPLLSIPTALSPVDGAIEPQADLLKHMEQVSERSGLRGHRYRLLLETLGNLKDEKTFFHVAQLVFGSGLECTAIHFPDPRNEANTSAVQHLLLRMEESEFSEAYCNNVAERMSFVSRGAAVDCETYNTLLQNGSMRCLPPQREVSIAWGGGHSTIVRREECGELGCAYCGARGHVWSTCPGGVPLISNEAGSYVEGEKSKKGITKDNSVTESDKSNLERKALDDILLTTVDDVTDALESATRKTDDANFISIPNIAPTQDFNPHAWRRHNQRPALHQHRLRCAYCSGKHHITQCPRLSWNEMGAQVGGQLDKEQLRHNAEKLFCIKCGKFGHLYDRCPAVPQGLHAATHCPICLQPHRKIHHEPLHCPRRVTPPHDYFPSGVPASFAQVNRSRKKSTRHGGGVLLSDSFFSRP</sequence>
<dbReference type="InterPro" id="IPR036875">
    <property type="entry name" value="Znf_CCHC_sf"/>
</dbReference>
<dbReference type="EMBL" id="PRFC01000470">
    <property type="protein sequence ID" value="PWU87593.1"/>
    <property type="molecule type" value="Genomic_DNA"/>
</dbReference>